<dbReference type="PRINTS" id="PR00507">
    <property type="entry name" value="N12N6MTFRASE"/>
</dbReference>
<dbReference type="AlphaFoldDB" id="A0A9X3X0W1"/>
<dbReference type="Proteomes" id="UP001151081">
    <property type="component" value="Unassembled WGS sequence"/>
</dbReference>
<organism evidence="6 7">
    <name type="scientific">Polyangium jinanense</name>
    <dbReference type="NCBI Taxonomy" id="2829994"/>
    <lineage>
        <taxon>Bacteria</taxon>
        <taxon>Pseudomonadati</taxon>
        <taxon>Myxococcota</taxon>
        <taxon>Polyangia</taxon>
        <taxon>Polyangiales</taxon>
        <taxon>Polyangiaceae</taxon>
        <taxon>Polyangium</taxon>
    </lineage>
</organism>
<reference evidence="6 7" key="1">
    <citation type="submission" date="2021-04" db="EMBL/GenBank/DDBJ databases">
        <title>Genome analysis of Polyangium sp.</title>
        <authorList>
            <person name="Li Y."/>
            <person name="Wang J."/>
        </authorList>
    </citation>
    <scope>NUCLEOTIDE SEQUENCE [LARGE SCALE GENOMIC DNA]</scope>
    <source>
        <strain evidence="6 7">SDU14</strain>
    </source>
</reference>
<proteinExistence type="inferred from homology"/>
<gene>
    <name evidence="6" type="ORF">KEG57_02425</name>
</gene>
<evidence type="ECO:0000256" key="4">
    <source>
        <dbReference type="ARBA" id="ARBA00022747"/>
    </source>
</evidence>
<keyword evidence="2 6" id="KW-0489">Methyltransferase</keyword>
<feature type="domain" description="DNA methylase adenine-specific" evidence="5">
    <location>
        <begin position="76"/>
        <end position="177"/>
    </location>
</feature>
<dbReference type="RefSeq" id="WP_272418249.1">
    <property type="nucleotide sequence ID" value="NZ_JAGTJJ010000001.1"/>
</dbReference>
<dbReference type="Pfam" id="PF02384">
    <property type="entry name" value="N6_Mtase"/>
    <property type="match status" value="1"/>
</dbReference>
<dbReference type="InterPro" id="IPR050953">
    <property type="entry name" value="N4_N6_ade-DNA_methylase"/>
</dbReference>
<dbReference type="InterPro" id="IPR003356">
    <property type="entry name" value="DNA_methylase_A-5"/>
</dbReference>
<protein>
    <submittedName>
        <fullName evidence="6">N-6 DNA methylase</fullName>
    </submittedName>
</protein>
<dbReference type="PANTHER" id="PTHR33841:SF4">
    <property type="entry name" value="RESTRICTION MODIFICATION SYSTEM DNA SPECIFICITY DOMAIN"/>
    <property type="match status" value="1"/>
</dbReference>
<dbReference type="SUPFAM" id="SSF53335">
    <property type="entry name" value="S-adenosyl-L-methionine-dependent methyltransferases"/>
    <property type="match status" value="1"/>
</dbReference>
<keyword evidence="7" id="KW-1185">Reference proteome</keyword>
<dbReference type="GO" id="GO:0003677">
    <property type="term" value="F:DNA binding"/>
    <property type="evidence" value="ECO:0007669"/>
    <property type="project" value="InterPro"/>
</dbReference>
<dbReference type="PROSITE" id="PS00092">
    <property type="entry name" value="N6_MTASE"/>
    <property type="match status" value="1"/>
</dbReference>
<accession>A0A9X3X0W1</accession>
<sequence length="787" mass="88399">MTTAEVIAHAVIGLDPTAQDVSAASLVTGQLFADAQVHGVVDADFFDWIVEVPEGDRFIRVLARRLARFAWRDVEHDVLKTLYESVISTEQRKQLGEYYTPDWLADRIVDVSVKDPLDQRVLDPACGSGTFLFHAIRRYLDAADAAKLDNATALSGVTRHVFGMDIHPVAVTFARVTYLLAIGPARLQADDRPALSIPVYLGDSIQWGQERTLFTGNALVIPTLAGHLWSTELRFPERTLADVGQFDRLVAELSELASIRRARGAPVPSLSSVFRRYAVRSDDQAIITDTFKTLCRLHDDGHNHIWGYYVRNLARPVWLARPENRVDVLIGNPPWLSYRFMTAAMQAEFRKLSEERGLWAGAAVATNQDLSTLFVLRSIERYLCPGGRFGFVLPWSVLRGRQHAGFRKGRYSLVQSKDLTVSFEEAWDLHAVKPSFFPVPSCVILGENADEPAALPSSVERWSGRLPQTNLGWETAKRHITRAEASVREAKDATPGKGSPYEERFAQGATVVPRFLLVVEQRAAGPLGSGAGRVPVRSRRSPNEKAPWKSLASLEGNVERQFVRSMHLGETVLPYRTIAPLKAIIPWDGKRLLHGRDERLGLYPGLDDWWRHAESLWEAHRSSERLSLIERVDYHRGLSNQFPIPPQRVVYNASGMYLAAAIIRDNAVVEHKLYWGTASSLEEARYLEAILNSNVVTERLRPLQARGEHNPRDYDKYVWHLPIPHYEPDDERHKRLSKLAEEAERIAAGVALPTGKRFETMRGLIRKAIAATETGRQIEEEVAALLG</sequence>
<dbReference type="Gene3D" id="3.40.50.150">
    <property type="entry name" value="Vaccinia Virus protein VP39"/>
    <property type="match status" value="2"/>
</dbReference>
<keyword evidence="3" id="KW-0808">Transferase</keyword>
<dbReference type="GO" id="GO:0009007">
    <property type="term" value="F:site-specific DNA-methyltransferase (adenine-specific) activity"/>
    <property type="evidence" value="ECO:0007669"/>
    <property type="project" value="UniProtKB-EC"/>
</dbReference>
<dbReference type="PANTHER" id="PTHR33841">
    <property type="entry name" value="DNA METHYLTRANSFERASE YEEA-RELATED"/>
    <property type="match status" value="1"/>
</dbReference>
<evidence type="ECO:0000313" key="6">
    <source>
        <dbReference type="EMBL" id="MDC3979336.1"/>
    </source>
</evidence>
<dbReference type="InterPro" id="IPR002052">
    <property type="entry name" value="DNA_methylase_N6_adenine_CS"/>
</dbReference>
<evidence type="ECO:0000256" key="2">
    <source>
        <dbReference type="ARBA" id="ARBA00022603"/>
    </source>
</evidence>
<comment type="similarity">
    <text evidence="1">Belongs to the N(4)/N(6)-methyltransferase family.</text>
</comment>
<dbReference type="GO" id="GO:0032259">
    <property type="term" value="P:methylation"/>
    <property type="evidence" value="ECO:0007669"/>
    <property type="project" value="UniProtKB-KW"/>
</dbReference>
<dbReference type="GO" id="GO:0008170">
    <property type="term" value="F:N-methyltransferase activity"/>
    <property type="evidence" value="ECO:0007669"/>
    <property type="project" value="InterPro"/>
</dbReference>
<keyword evidence="4" id="KW-0680">Restriction system</keyword>
<dbReference type="InterPro" id="IPR029063">
    <property type="entry name" value="SAM-dependent_MTases_sf"/>
</dbReference>
<evidence type="ECO:0000313" key="7">
    <source>
        <dbReference type="Proteomes" id="UP001151081"/>
    </source>
</evidence>
<evidence type="ECO:0000256" key="1">
    <source>
        <dbReference type="ARBA" id="ARBA00006594"/>
    </source>
</evidence>
<dbReference type="GO" id="GO:0009307">
    <property type="term" value="P:DNA restriction-modification system"/>
    <property type="evidence" value="ECO:0007669"/>
    <property type="project" value="UniProtKB-KW"/>
</dbReference>
<comment type="caution">
    <text evidence="6">The sequence shown here is derived from an EMBL/GenBank/DDBJ whole genome shotgun (WGS) entry which is preliminary data.</text>
</comment>
<dbReference type="EMBL" id="JAGTJJ010000001">
    <property type="protein sequence ID" value="MDC3979336.1"/>
    <property type="molecule type" value="Genomic_DNA"/>
</dbReference>
<evidence type="ECO:0000256" key="3">
    <source>
        <dbReference type="ARBA" id="ARBA00022679"/>
    </source>
</evidence>
<evidence type="ECO:0000259" key="5">
    <source>
        <dbReference type="Pfam" id="PF02384"/>
    </source>
</evidence>
<name>A0A9X3X0W1_9BACT</name>